<evidence type="ECO:0000256" key="1">
    <source>
        <dbReference type="SAM" id="Phobius"/>
    </source>
</evidence>
<dbReference type="Pfam" id="PF20152">
    <property type="entry name" value="DUF6534"/>
    <property type="match status" value="1"/>
</dbReference>
<feature type="transmembrane region" description="Helical" evidence="1">
    <location>
        <begin position="85"/>
        <end position="106"/>
    </location>
</feature>
<feature type="transmembrane region" description="Helical" evidence="1">
    <location>
        <begin position="195"/>
        <end position="215"/>
    </location>
</feature>
<sequence>MEPEKYVGSLGCLPIYKKKAICFVSRDPLPSSTMATPAPTLPNVQLLFGPMLIGVFVNMILYGVLISQVLTYFQVYSKDAIWMKTFVSFLFILETANTAFDMAFMYQPLILEYGQRPIFFPTFFVTEPLLIVAISTPIQLFFAWRIRSLTKSWWIPGVITILAIGSCAGGIWTAVGIQTLKTFANKPKLHNSALLWFLGSCVADVLITVSLVFSLSKRKTGFSGTDSVIDKIIRLTIQTGAITAVFSILDVICFMILPHAAVNFVWDLALSKLYTNCLMSTLNSRQSLNSGVSGSGVASENRRVNNNTHGFIGGQQATSPTSRIRNPDTFVDASRHTYELETQKSGYDSYDVESGFARPHHEEFGIQVTKVIEHVKDPIPHPYTQ</sequence>
<name>A0A8H6WFQ7_9AGAR</name>
<protein>
    <submittedName>
        <fullName evidence="3">MFS domain-containing protein</fullName>
    </submittedName>
</protein>
<evidence type="ECO:0000313" key="4">
    <source>
        <dbReference type="Proteomes" id="UP000636479"/>
    </source>
</evidence>
<dbReference type="EMBL" id="JACAZF010000001">
    <property type="protein sequence ID" value="KAF7315001.1"/>
    <property type="molecule type" value="Genomic_DNA"/>
</dbReference>
<dbReference type="AlphaFoldDB" id="A0A8H6WFQ7"/>
<dbReference type="PANTHER" id="PTHR40465:SF1">
    <property type="entry name" value="DUF6534 DOMAIN-CONTAINING PROTEIN"/>
    <property type="match status" value="1"/>
</dbReference>
<evidence type="ECO:0000259" key="2">
    <source>
        <dbReference type="Pfam" id="PF20152"/>
    </source>
</evidence>
<dbReference type="PANTHER" id="PTHR40465">
    <property type="entry name" value="CHROMOSOME 1, WHOLE GENOME SHOTGUN SEQUENCE"/>
    <property type="match status" value="1"/>
</dbReference>
<dbReference type="InterPro" id="IPR045339">
    <property type="entry name" value="DUF6534"/>
</dbReference>
<keyword evidence="4" id="KW-1185">Reference proteome</keyword>
<comment type="caution">
    <text evidence="3">The sequence shown here is derived from an EMBL/GenBank/DDBJ whole genome shotgun (WGS) entry which is preliminary data.</text>
</comment>
<reference evidence="3" key="1">
    <citation type="submission" date="2020-05" db="EMBL/GenBank/DDBJ databases">
        <title>Mycena genomes resolve the evolution of fungal bioluminescence.</title>
        <authorList>
            <person name="Tsai I.J."/>
        </authorList>
    </citation>
    <scope>NUCLEOTIDE SEQUENCE</scope>
    <source>
        <strain evidence="3">171206Taipei</strain>
    </source>
</reference>
<feature type="transmembrane region" description="Helical" evidence="1">
    <location>
        <begin position="235"/>
        <end position="257"/>
    </location>
</feature>
<dbReference type="GeneID" id="59339630"/>
<organism evidence="3 4">
    <name type="scientific">Mycena indigotica</name>
    <dbReference type="NCBI Taxonomy" id="2126181"/>
    <lineage>
        <taxon>Eukaryota</taxon>
        <taxon>Fungi</taxon>
        <taxon>Dikarya</taxon>
        <taxon>Basidiomycota</taxon>
        <taxon>Agaricomycotina</taxon>
        <taxon>Agaricomycetes</taxon>
        <taxon>Agaricomycetidae</taxon>
        <taxon>Agaricales</taxon>
        <taxon>Marasmiineae</taxon>
        <taxon>Mycenaceae</taxon>
        <taxon>Mycena</taxon>
    </lineage>
</organism>
<keyword evidence="1" id="KW-1133">Transmembrane helix</keyword>
<feature type="transmembrane region" description="Helical" evidence="1">
    <location>
        <begin position="118"/>
        <end position="142"/>
    </location>
</feature>
<dbReference type="Proteomes" id="UP000636479">
    <property type="component" value="Unassembled WGS sequence"/>
</dbReference>
<evidence type="ECO:0000313" key="3">
    <source>
        <dbReference type="EMBL" id="KAF7315001.1"/>
    </source>
</evidence>
<keyword evidence="1" id="KW-0472">Membrane</keyword>
<dbReference type="RefSeq" id="XP_037225024.1">
    <property type="nucleotide sequence ID" value="XM_037357114.1"/>
</dbReference>
<proteinExistence type="predicted"/>
<dbReference type="OrthoDB" id="3265526at2759"/>
<keyword evidence="1" id="KW-0812">Transmembrane</keyword>
<feature type="transmembrane region" description="Helical" evidence="1">
    <location>
        <begin position="47"/>
        <end position="73"/>
    </location>
</feature>
<feature type="transmembrane region" description="Helical" evidence="1">
    <location>
        <begin position="154"/>
        <end position="175"/>
    </location>
</feature>
<feature type="domain" description="DUF6534" evidence="2">
    <location>
        <begin position="200"/>
        <end position="287"/>
    </location>
</feature>
<gene>
    <name evidence="3" type="ORF">MIND_00014200</name>
</gene>
<accession>A0A8H6WFQ7</accession>